<dbReference type="EMBL" id="AOSG01000086">
    <property type="protein sequence ID" value="EOR69996.1"/>
    <property type="molecule type" value="Genomic_DNA"/>
</dbReference>
<dbReference type="AlphaFoldDB" id="A0A9P2T955"/>
<dbReference type="PROSITE" id="PS51257">
    <property type="entry name" value="PROKAR_LIPOPROTEIN"/>
    <property type="match status" value="1"/>
</dbReference>
<comment type="caution">
    <text evidence="2">The sequence shown here is derived from an EMBL/GenBank/DDBJ whole genome shotgun (WGS) entry which is preliminary data.</text>
</comment>
<evidence type="ECO:0008006" key="4">
    <source>
        <dbReference type="Google" id="ProtNLM"/>
    </source>
</evidence>
<evidence type="ECO:0000313" key="3">
    <source>
        <dbReference type="Proteomes" id="UP000014184"/>
    </source>
</evidence>
<evidence type="ECO:0000313" key="2">
    <source>
        <dbReference type="EMBL" id="EOR69996.1"/>
    </source>
</evidence>
<accession>A0A9P2T955</accession>
<protein>
    <recommendedName>
        <fullName evidence="4">Lipoprotein</fullName>
    </recommendedName>
</protein>
<feature type="transmembrane region" description="Helical" evidence="1">
    <location>
        <begin position="12"/>
        <end position="32"/>
    </location>
</feature>
<evidence type="ECO:0000256" key="1">
    <source>
        <dbReference type="SAM" id="Phobius"/>
    </source>
</evidence>
<gene>
    <name evidence="2" type="ORF">TM51_14651</name>
</gene>
<dbReference type="RefSeq" id="WP_016189342.1">
    <property type="nucleotide sequence ID" value="NZ_AOSG01000086.1"/>
</dbReference>
<reference evidence="2 3" key="1">
    <citation type="journal article" date="2013" name="Genome Announc.">
        <title>Draft Genome Sequence of the Lignocellulose Decomposer Thermobifida fusca Strain TM51.</title>
        <authorList>
            <person name="Toth A."/>
            <person name="Barna T."/>
            <person name="Nagy I."/>
            <person name="Horvath B."/>
            <person name="Nagy I."/>
            <person name="Tancsics A."/>
            <person name="Kriszt B."/>
            <person name="Baka E."/>
            <person name="Fekete C."/>
            <person name="Kukolya J."/>
        </authorList>
    </citation>
    <scope>NUCLEOTIDE SEQUENCE [LARGE SCALE GENOMIC DNA]</scope>
    <source>
        <strain evidence="2 3">TM51</strain>
    </source>
</reference>
<keyword evidence="1" id="KW-0472">Membrane</keyword>
<proteinExistence type="predicted"/>
<keyword evidence="3" id="KW-1185">Reference proteome</keyword>
<name>A0A9P2T955_THEFU</name>
<keyword evidence="1" id="KW-1133">Transmembrane helix</keyword>
<sequence length="67" mass="6726">MVNQKLKNTQTLAVILGVAAGAACVLSLGLLFSGGSAMGVVLSILLGFAVGALVGALLGWRATKRTR</sequence>
<keyword evidence="1" id="KW-0812">Transmembrane</keyword>
<organism evidence="2 3">
    <name type="scientific">Thermobifida fusca TM51</name>
    <dbReference type="NCBI Taxonomy" id="1169414"/>
    <lineage>
        <taxon>Bacteria</taxon>
        <taxon>Bacillati</taxon>
        <taxon>Actinomycetota</taxon>
        <taxon>Actinomycetes</taxon>
        <taxon>Streptosporangiales</taxon>
        <taxon>Nocardiopsidaceae</taxon>
        <taxon>Thermobifida</taxon>
    </lineage>
</organism>
<dbReference type="Proteomes" id="UP000014184">
    <property type="component" value="Unassembled WGS sequence"/>
</dbReference>
<feature type="transmembrane region" description="Helical" evidence="1">
    <location>
        <begin position="38"/>
        <end position="60"/>
    </location>
</feature>